<name>A0A0A9ENU3_ARUDO</name>
<protein>
    <submittedName>
        <fullName evidence="1">Uncharacterized protein</fullName>
    </submittedName>
</protein>
<sequence>MASGLGPNVPAGLLVLKCTAANNVTGKC</sequence>
<dbReference type="EMBL" id="GBRH01200198">
    <property type="protein sequence ID" value="JAD97697.1"/>
    <property type="molecule type" value="Transcribed_RNA"/>
</dbReference>
<evidence type="ECO:0000313" key="1">
    <source>
        <dbReference type="EMBL" id="JAD97697.1"/>
    </source>
</evidence>
<reference evidence="1" key="2">
    <citation type="journal article" date="2015" name="Data Brief">
        <title>Shoot transcriptome of the giant reed, Arundo donax.</title>
        <authorList>
            <person name="Barrero R.A."/>
            <person name="Guerrero F.D."/>
            <person name="Moolhuijzen P."/>
            <person name="Goolsby J.A."/>
            <person name="Tidwell J."/>
            <person name="Bellgard S.E."/>
            <person name="Bellgard M.I."/>
        </authorList>
    </citation>
    <scope>NUCLEOTIDE SEQUENCE</scope>
    <source>
        <tissue evidence="1">Shoot tissue taken approximately 20 cm above the soil surface</tissue>
    </source>
</reference>
<organism evidence="1">
    <name type="scientific">Arundo donax</name>
    <name type="common">Giant reed</name>
    <name type="synonym">Donax arundinaceus</name>
    <dbReference type="NCBI Taxonomy" id="35708"/>
    <lineage>
        <taxon>Eukaryota</taxon>
        <taxon>Viridiplantae</taxon>
        <taxon>Streptophyta</taxon>
        <taxon>Embryophyta</taxon>
        <taxon>Tracheophyta</taxon>
        <taxon>Spermatophyta</taxon>
        <taxon>Magnoliopsida</taxon>
        <taxon>Liliopsida</taxon>
        <taxon>Poales</taxon>
        <taxon>Poaceae</taxon>
        <taxon>PACMAD clade</taxon>
        <taxon>Arundinoideae</taxon>
        <taxon>Arundineae</taxon>
        <taxon>Arundo</taxon>
    </lineage>
</organism>
<dbReference type="AlphaFoldDB" id="A0A0A9ENU3"/>
<reference evidence="1" key="1">
    <citation type="submission" date="2014-09" db="EMBL/GenBank/DDBJ databases">
        <authorList>
            <person name="Magalhaes I.L.F."/>
            <person name="Oliveira U."/>
            <person name="Santos F.R."/>
            <person name="Vidigal T.H.D.A."/>
            <person name="Brescovit A.D."/>
            <person name="Santos A.J."/>
        </authorList>
    </citation>
    <scope>NUCLEOTIDE SEQUENCE</scope>
    <source>
        <tissue evidence="1">Shoot tissue taken approximately 20 cm above the soil surface</tissue>
    </source>
</reference>
<accession>A0A0A9ENU3</accession>
<proteinExistence type="predicted"/>